<evidence type="ECO:0000256" key="4">
    <source>
        <dbReference type="RuleBase" id="RU003495"/>
    </source>
</evidence>
<evidence type="ECO:0000256" key="1">
    <source>
        <dbReference type="ARBA" id="ARBA00023239"/>
    </source>
</evidence>
<comment type="function">
    <text evidence="3">Lytic transglycosylase with a strong preference for naked glycan strands that lack stem peptides.</text>
</comment>
<dbReference type="Gene3D" id="2.40.40.10">
    <property type="entry name" value="RlpA-like domain"/>
    <property type="match status" value="1"/>
</dbReference>
<evidence type="ECO:0000313" key="6">
    <source>
        <dbReference type="EMBL" id="MFC0593285.1"/>
    </source>
</evidence>
<dbReference type="CDD" id="cd22268">
    <property type="entry name" value="DPBB_RlpA-like"/>
    <property type="match status" value="1"/>
</dbReference>
<dbReference type="Pfam" id="PF03330">
    <property type="entry name" value="DPBB_1"/>
    <property type="match status" value="1"/>
</dbReference>
<dbReference type="PANTHER" id="PTHR34183">
    <property type="entry name" value="ENDOLYTIC PEPTIDOGLYCAN TRANSGLYCOSYLASE RLPA"/>
    <property type="match status" value="1"/>
</dbReference>
<dbReference type="InterPro" id="IPR009009">
    <property type="entry name" value="RlpA-like_DPBB"/>
</dbReference>
<dbReference type="NCBIfam" id="TIGR00413">
    <property type="entry name" value="rlpA"/>
    <property type="match status" value="1"/>
</dbReference>
<evidence type="ECO:0000259" key="5">
    <source>
        <dbReference type="Pfam" id="PF03330"/>
    </source>
</evidence>
<feature type="domain" description="RlpA-like protein double-psi beta-barrel" evidence="5">
    <location>
        <begin position="40"/>
        <end position="123"/>
    </location>
</feature>
<dbReference type="EC" id="4.2.2.-" evidence="3"/>
<keyword evidence="7" id="KW-1185">Reference proteome</keyword>
<dbReference type="Proteomes" id="UP001589834">
    <property type="component" value="Unassembled WGS sequence"/>
</dbReference>
<protein>
    <recommendedName>
        <fullName evidence="3">Endolytic peptidoglycan transglycosylase RlpA</fullName>
        <ecNumber evidence="3">4.2.2.-</ecNumber>
    </recommendedName>
</protein>
<evidence type="ECO:0000256" key="2">
    <source>
        <dbReference type="ARBA" id="ARBA00023316"/>
    </source>
</evidence>
<dbReference type="SUPFAM" id="SSF50685">
    <property type="entry name" value="Barwin-like endoglucanases"/>
    <property type="match status" value="1"/>
</dbReference>
<organism evidence="6 7">
    <name type="scientific">Ottowia pentelensis</name>
    <dbReference type="NCBI Taxonomy" id="511108"/>
    <lineage>
        <taxon>Bacteria</taxon>
        <taxon>Pseudomonadati</taxon>
        <taxon>Pseudomonadota</taxon>
        <taxon>Betaproteobacteria</taxon>
        <taxon>Burkholderiales</taxon>
        <taxon>Comamonadaceae</taxon>
        <taxon>Ottowia</taxon>
    </lineage>
</organism>
<evidence type="ECO:0000313" key="7">
    <source>
        <dbReference type="Proteomes" id="UP001589834"/>
    </source>
</evidence>
<keyword evidence="2 3" id="KW-0961">Cell wall biogenesis/degradation</keyword>
<gene>
    <name evidence="3" type="primary">rlpA</name>
    <name evidence="6" type="ORF">ACFFGG_12055</name>
</gene>
<name>A0ABV6PTX8_9BURK</name>
<dbReference type="InterPro" id="IPR036908">
    <property type="entry name" value="RlpA-like_sf"/>
</dbReference>
<dbReference type="PANTHER" id="PTHR34183:SF1">
    <property type="entry name" value="ENDOLYTIC PEPTIDOGLYCAN TRANSGLYCOSYLASE RLPA"/>
    <property type="match status" value="1"/>
</dbReference>
<dbReference type="EMBL" id="JBHLTN010000023">
    <property type="protein sequence ID" value="MFC0593285.1"/>
    <property type="molecule type" value="Genomic_DNA"/>
</dbReference>
<sequence>MRCPNYTGFKSRLGGRAEAAPKLDLDPAALGRALGRTLQRGVASWYGPGFHGQRTASGEPYDMHELTAAHKSLPFGTRLLVQNPRTGKQVVVRINDRGPFVAGRVIDLSRAAARALGMLQRGHDTVVLREVLGDEVDALLVSAENSISLR</sequence>
<reference evidence="6 7" key="1">
    <citation type="submission" date="2024-09" db="EMBL/GenBank/DDBJ databases">
        <authorList>
            <person name="Sun Q."/>
            <person name="Mori K."/>
        </authorList>
    </citation>
    <scope>NUCLEOTIDE SEQUENCE [LARGE SCALE GENOMIC DNA]</scope>
    <source>
        <strain evidence="6 7">NCAIM B.02336</strain>
    </source>
</reference>
<dbReference type="RefSeq" id="WP_377542708.1">
    <property type="nucleotide sequence ID" value="NZ_JBHUHJ010000001.1"/>
</dbReference>
<keyword evidence="1 3" id="KW-0456">Lyase</keyword>
<comment type="caution">
    <text evidence="6">The sequence shown here is derived from an EMBL/GenBank/DDBJ whole genome shotgun (WGS) entry which is preliminary data.</text>
</comment>
<comment type="similarity">
    <text evidence="3 4">Belongs to the RlpA family.</text>
</comment>
<evidence type="ECO:0000256" key="3">
    <source>
        <dbReference type="HAMAP-Rule" id="MF_02071"/>
    </source>
</evidence>
<dbReference type="InterPro" id="IPR012997">
    <property type="entry name" value="RplA"/>
</dbReference>
<dbReference type="HAMAP" id="MF_02071">
    <property type="entry name" value="RlpA"/>
    <property type="match status" value="1"/>
</dbReference>
<accession>A0ABV6PTX8</accession>
<proteinExistence type="inferred from homology"/>
<dbReference type="InterPro" id="IPR034718">
    <property type="entry name" value="RlpA"/>
</dbReference>